<keyword evidence="6 9" id="KW-0333">Golgi apparatus</keyword>
<sequence length="437" mass="50989">MSWTVLKLKKSFMAILIFLIAMYMFKMASLLKSTRAVPAKSSKTENKDIVKPGERNSYIPKPTNLQTICNKSSVALRTKLTKYMLIDETHKLLYCFVPKVGCTAWRKIFAVLSNEKIRNETNGNPENIRVDPHFGLHFKSIKSYDRSQQDRILKSYYKFMFVREPFERLVSAYIDKFYVPEPHGFWKVWGKGIINKYRHKASVTSRECGHDVTFDEFLAHSFSTIEQQYINAGNGHWVTIQQLCNPCDINYDYIGRMESMQQDTKAILEKANVSHLINQQKPSVRKIKENLHFSTRGLLRSASCLSVIDGIRRIINSLIFKGFLPDDFPTSEYTKGLLVTSINVTNIKRKNDHMVKEFISKLENILPAVWENKLKFQTPAVESRREHCLTRLQKSNIMNHISPQKIKQFLEYFSFDFEAFGYDSSFYSDYILKEHEE</sequence>
<dbReference type="GO" id="GO:0008146">
    <property type="term" value="F:sulfotransferase activity"/>
    <property type="evidence" value="ECO:0007669"/>
    <property type="project" value="InterPro"/>
</dbReference>
<comment type="similarity">
    <text evidence="2 9">Belongs to the sulfotransferase 2 family.</text>
</comment>
<dbReference type="GO" id="GO:0016051">
    <property type="term" value="P:carbohydrate biosynthetic process"/>
    <property type="evidence" value="ECO:0007669"/>
    <property type="project" value="InterPro"/>
</dbReference>
<evidence type="ECO:0000256" key="5">
    <source>
        <dbReference type="ARBA" id="ARBA00022989"/>
    </source>
</evidence>
<evidence type="ECO:0000313" key="10">
    <source>
        <dbReference type="EMBL" id="CAH1776906.1"/>
    </source>
</evidence>
<dbReference type="InterPro" id="IPR005331">
    <property type="entry name" value="Sulfotransferase"/>
</dbReference>
<dbReference type="OrthoDB" id="6380564at2759"/>
<protein>
    <recommendedName>
        <fullName evidence="9">Carbohydrate sulfotransferase</fullName>
        <ecNumber evidence="9">2.8.2.-</ecNumber>
    </recommendedName>
</protein>
<evidence type="ECO:0000256" key="8">
    <source>
        <dbReference type="ARBA" id="ARBA00023180"/>
    </source>
</evidence>
<proteinExistence type="inferred from homology"/>
<dbReference type="EC" id="2.8.2.-" evidence="9"/>
<dbReference type="InterPro" id="IPR018011">
    <property type="entry name" value="Carb_sulfotrans_8-10"/>
</dbReference>
<keyword evidence="3 9" id="KW-0808">Transferase</keyword>
<comment type="subcellular location">
    <subcellularLocation>
        <location evidence="1 9">Golgi apparatus membrane</location>
        <topology evidence="1 9">Single-pass type II membrane protein</topology>
    </subcellularLocation>
</comment>
<feature type="transmembrane region" description="Helical" evidence="9">
    <location>
        <begin position="12"/>
        <end position="31"/>
    </location>
</feature>
<comment type="caution">
    <text evidence="10">The sequence shown here is derived from an EMBL/GenBank/DDBJ whole genome shotgun (WGS) entry which is preliminary data.</text>
</comment>
<reference evidence="10" key="1">
    <citation type="submission" date="2022-03" db="EMBL/GenBank/DDBJ databases">
        <authorList>
            <person name="Martin C."/>
        </authorList>
    </citation>
    <scope>NUCLEOTIDE SEQUENCE</scope>
</reference>
<evidence type="ECO:0000256" key="7">
    <source>
        <dbReference type="ARBA" id="ARBA00023136"/>
    </source>
</evidence>
<evidence type="ECO:0000256" key="2">
    <source>
        <dbReference type="ARBA" id="ARBA00006339"/>
    </source>
</evidence>
<keyword evidence="7 9" id="KW-0472">Membrane</keyword>
<dbReference type="Proteomes" id="UP000749559">
    <property type="component" value="Unassembled WGS sequence"/>
</dbReference>
<keyword evidence="9" id="KW-0735">Signal-anchor</keyword>
<keyword evidence="8 9" id="KW-0325">Glycoprotein</keyword>
<dbReference type="EMBL" id="CAIIXF020000002">
    <property type="protein sequence ID" value="CAH1776906.1"/>
    <property type="molecule type" value="Genomic_DNA"/>
</dbReference>
<dbReference type="GO" id="GO:0000139">
    <property type="term" value="C:Golgi membrane"/>
    <property type="evidence" value="ECO:0007669"/>
    <property type="project" value="UniProtKB-SubCell"/>
</dbReference>
<accession>A0A8S4N762</accession>
<dbReference type="Pfam" id="PF03567">
    <property type="entry name" value="Sulfotransfer_2"/>
    <property type="match status" value="1"/>
</dbReference>
<gene>
    <name evidence="10" type="ORF">OFUS_LOCUS4035</name>
</gene>
<keyword evidence="9" id="KW-0119">Carbohydrate metabolism</keyword>
<evidence type="ECO:0000256" key="6">
    <source>
        <dbReference type="ARBA" id="ARBA00023034"/>
    </source>
</evidence>
<organism evidence="10 11">
    <name type="scientific">Owenia fusiformis</name>
    <name type="common">Polychaete worm</name>
    <dbReference type="NCBI Taxonomy" id="6347"/>
    <lineage>
        <taxon>Eukaryota</taxon>
        <taxon>Metazoa</taxon>
        <taxon>Spiralia</taxon>
        <taxon>Lophotrochozoa</taxon>
        <taxon>Annelida</taxon>
        <taxon>Polychaeta</taxon>
        <taxon>Sedentaria</taxon>
        <taxon>Canalipalpata</taxon>
        <taxon>Sabellida</taxon>
        <taxon>Oweniida</taxon>
        <taxon>Oweniidae</taxon>
        <taxon>Owenia</taxon>
    </lineage>
</organism>
<dbReference type="PANTHER" id="PTHR12137:SF54">
    <property type="entry name" value="CARBOHYDRATE SULFOTRANSFERASE"/>
    <property type="match status" value="1"/>
</dbReference>
<dbReference type="AlphaFoldDB" id="A0A8S4N762"/>
<keyword evidence="11" id="KW-1185">Reference proteome</keyword>
<evidence type="ECO:0000256" key="1">
    <source>
        <dbReference type="ARBA" id="ARBA00004323"/>
    </source>
</evidence>
<dbReference type="PANTHER" id="PTHR12137">
    <property type="entry name" value="CARBOHYDRATE SULFOTRANSFERASE"/>
    <property type="match status" value="1"/>
</dbReference>
<keyword evidence="4 9" id="KW-0812">Transmembrane</keyword>
<evidence type="ECO:0000256" key="9">
    <source>
        <dbReference type="RuleBase" id="RU364020"/>
    </source>
</evidence>
<evidence type="ECO:0000313" key="11">
    <source>
        <dbReference type="Proteomes" id="UP000749559"/>
    </source>
</evidence>
<keyword evidence="5 9" id="KW-1133">Transmembrane helix</keyword>
<name>A0A8S4N762_OWEFU</name>
<evidence type="ECO:0000256" key="3">
    <source>
        <dbReference type="ARBA" id="ARBA00022679"/>
    </source>
</evidence>
<evidence type="ECO:0000256" key="4">
    <source>
        <dbReference type="ARBA" id="ARBA00022692"/>
    </source>
</evidence>